<reference evidence="2" key="1">
    <citation type="submission" date="2016-10" db="EMBL/GenBank/DDBJ databases">
        <title>Comparative genomics uncovers the prolific and rare metabolic potential of the cyanobacterial genus Moorea.</title>
        <authorList>
            <person name="Leao T."/>
            <person name="Castelao G."/>
            <person name="Korobeynikov A."/>
            <person name="Monroe E.A."/>
            <person name="Podell S."/>
            <person name="Glukhov E."/>
            <person name="Allen E."/>
            <person name="Gerwick W.H."/>
            <person name="Gerwick L."/>
        </authorList>
    </citation>
    <scope>NUCLEOTIDE SEQUENCE [LARGE SCALE GENOMIC DNA]</scope>
    <source>
        <strain evidence="2">JHB</strain>
    </source>
</reference>
<name>A0A1D9FYG9_MOOP1</name>
<sequence>MDASRYSTIRVFDPTNNEKGYKVCHQQEAQEFFQQTLLGLDQKERLLAQWERGIQDLLLSWFRPELSTFDTTCDTKYRLLAGLCLRCYVSMPILKACKKLASQFCLDYRLTYRELLSYVLNDDGKTPIILDSDGKAQLVVNKQGDIEPGLGQFFTIDVLASYRLNSPARFSLDNWAYLKTKQHPDIKRCLAEQGLPLSSNWSLLGRVKLRHLEQLYPRDRKLVETFHTVYSQDRQQQRRNRVNHRVNHRVNQCLEPRDDQLEDMLHLLPERGVIINSTKELHKELTRIAKGLQEEEIWSRRGSPIWEPLEARDPETGEYVPKELPDLNSINTIDHLGQSELQDFLEQGLIEVLDHAIAQALAEHIASLEQRRSYACFASKVILGFRFLYCEGKSLKEIATLLKMTNHSQASRVLAPGKLLNRVQYLSVENFFQLISTTTKGLALEKNATKLDYLSNLMQEVEAFLNTQVFQEAVAELSTSKTRSMTSLYAQRLCRYLDEHKEKNND</sequence>
<dbReference type="AlphaFoldDB" id="A0A1D9FYG9"/>
<accession>A0A1D9FYG9</accession>
<evidence type="ECO:0000313" key="2">
    <source>
        <dbReference type="Proteomes" id="UP000176944"/>
    </source>
</evidence>
<dbReference type="EMBL" id="CP017708">
    <property type="protein sequence ID" value="AOY80383.1"/>
    <property type="molecule type" value="Genomic_DNA"/>
</dbReference>
<evidence type="ECO:0000313" key="1">
    <source>
        <dbReference type="EMBL" id="AOY80383.1"/>
    </source>
</evidence>
<gene>
    <name evidence="1" type="ORF">BJP36_11130</name>
</gene>
<proteinExistence type="predicted"/>
<protein>
    <submittedName>
        <fullName evidence="1">Uncharacterized protein</fullName>
    </submittedName>
</protein>
<dbReference type="Proteomes" id="UP000176944">
    <property type="component" value="Chromosome"/>
</dbReference>
<organism evidence="1 2">
    <name type="scientific">Moorena producens (strain JHB)</name>
    <dbReference type="NCBI Taxonomy" id="1454205"/>
    <lineage>
        <taxon>Bacteria</taxon>
        <taxon>Bacillati</taxon>
        <taxon>Cyanobacteriota</taxon>
        <taxon>Cyanophyceae</taxon>
        <taxon>Coleofasciculales</taxon>
        <taxon>Coleofasciculaceae</taxon>
        <taxon>Moorena</taxon>
    </lineage>
</organism>